<organism evidence="3 4">
    <name type="scientific">Streptomyces cellulosae</name>
    <dbReference type="NCBI Taxonomy" id="1968"/>
    <lineage>
        <taxon>Bacteria</taxon>
        <taxon>Bacillati</taxon>
        <taxon>Actinomycetota</taxon>
        <taxon>Actinomycetes</taxon>
        <taxon>Kitasatosporales</taxon>
        <taxon>Streptomycetaceae</taxon>
        <taxon>Streptomyces</taxon>
    </lineage>
</organism>
<dbReference type="GO" id="GO:0016853">
    <property type="term" value="F:isomerase activity"/>
    <property type="evidence" value="ECO:0007669"/>
    <property type="project" value="UniProtKB-KW"/>
</dbReference>
<evidence type="ECO:0000313" key="3">
    <source>
        <dbReference type="EMBL" id="MFI5678512.1"/>
    </source>
</evidence>
<protein>
    <submittedName>
        <fullName evidence="3">Sugar phosphate isomerase/epimerase family protein</fullName>
    </submittedName>
</protein>
<gene>
    <name evidence="3" type="ORF">ACIA8P_28275</name>
</gene>
<accession>A0ABW7Y9E1</accession>
<keyword evidence="4" id="KW-1185">Reference proteome</keyword>
<dbReference type="EMBL" id="JBITDC010000011">
    <property type="protein sequence ID" value="MFI5678512.1"/>
    <property type="molecule type" value="Genomic_DNA"/>
</dbReference>
<dbReference type="Proteomes" id="UP001612415">
    <property type="component" value="Unassembled WGS sequence"/>
</dbReference>
<name>A0ABW7Y9E1_STRCE</name>
<dbReference type="Pfam" id="PF01261">
    <property type="entry name" value="AP_endonuc_2"/>
    <property type="match status" value="1"/>
</dbReference>
<sequence length="281" mass="29092">MTGAPADTASSTVTRPVPGTAMPAPAIAAPQWRIDTDRRAAAHTALMAGADQLHLDYGGAHRGPPLSDPVALRAAEAVTRQLPVPVLAVNHLNDIGLADERGAPNPAAVDLLLHALDCARRLGVAVLHVPGFRRSLPNSEGLRAGTVAALRGVCAQLTGTDLSVAYESPLDVRASLALARAVDHPALRLVLDTGNLCDAGLRPLAFAEAVAAAGLLLPDVHVKDGSGTTAPSAGELPALLRASGARSVLVENDYRQTPARLREDIALCRRAAHPRPLKEAP</sequence>
<evidence type="ECO:0000259" key="2">
    <source>
        <dbReference type="Pfam" id="PF01261"/>
    </source>
</evidence>
<keyword evidence="3" id="KW-0413">Isomerase</keyword>
<reference evidence="3 4" key="1">
    <citation type="submission" date="2024-10" db="EMBL/GenBank/DDBJ databases">
        <title>The Natural Products Discovery Center: Release of the First 8490 Sequenced Strains for Exploring Actinobacteria Biosynthetic Diversity.</title>
        <authorList>
            <person name="Kalkreuter E."/>
            <person name="Kautsar S.A."/>
            <person name="Yang D."/>
            <person name="Bader C.D."/>
            <person name="Teijaro C.N."/>
            <person name="Fluegel L."/>
            <person name="Davis C.M."/>
            <person name="Simpson J.R."/>
            <person name="Lauterbach L."/>
            <person name="Steele A.D."/>
            <person name="Gui C."/>
            <person name="Meng S."/>
            <person name="Li G."/>
            <person name="Viehrig K."/>
            <person name="Ye F."/>
            <person name="Su P."/>
            <person name="Kiefer A.F."/>
            <person name="Nichols A."/>
            <person name="Cepeda A.J."/>
            <person name="Yan W."/>
            <person name="Fan B."/>
            <person name="Jiang Y."/>
            <person name="Adhikari A."/>
            <person name="Zheng C.-J."/>
            <person name="Schuster L."/>
            <person name="Cowan T.M."/>
            <person name="Smanski M.J."/>
            <person name="Chevrette M.G."/>
            <person name="De Carvalho L.P.S."/>
            <person name="Shen B."/>
        </authorList>
    </citation>
    <scope>NUCLEOTIDE SEQUENCE [LARGE SCALE GENOMIC DNA]</scope>
    <source>
        <strain evidence="3 4">NPDC051599</strain>
    </source>
</reference>
<comment type="caution">
    <text evidence="3">The sequence shown here is derived from an EMBL/GenBank/DDBJ whole genome shotgun (WGS) entry which is preliminary data.</text>
</comment>
<evidence type="ECO:0000256" key="1">
    <source>
        <dbReference type="SAM" id="MobiDB-lite"/>
    </source>
</evidence>
<dbReference type="InterPro" id="IPR013022">
    <property type="entry name" value="Xyl_isomerase-like_TIM-brl"/>
</dbReference>
<dbReference type="InterPro" id="IPR036237">
    <property type="entry name" value="Xyl_isomerase-like_sf"/>
</dbReference>
<dbReference type="SUPFAM" id="SSF51658">
    <property type="entry name" value="Xylose isomerase-like"/>
    <property type="match status" value="1"/>
</dbReference>
<dbReference type="RefSeq" id="WP_398659057.1">
    <property type="nucleotide sequence ID" value="NZ_JBITDC010000011.1"/>
</dbReference>
<feature type="region of interest" description="Disordered" evidence="1">
    <location>
        <begin position="1"/>
        <end position="23"/>
    </location>
</feature>
<proteinExistence type="predicted"/>
<evidence type="ECO:0000313" key="4">
    <source>
        <dbReference type="Proteomes" id="UP001612415"/>
    </source>
</evidence>
<dbReference type="Gene3D" id="3.20.20.150">
    <property type="entry name" value="Divalent-metal-dependent TIM barrel enzymes"/>
    <property type="match status" value="1"/>
</dbReference>
<feature type="domain" description="Xylose isomerase-like TIM barrel" evidence="2">
    <location>
        <begin position="48"/>
        <end position="230"/>
    </location>
</feature>